<proteinExistence type="predicted"/>
<keyword evidence="2" id="KW-1185">Reference proteome</keyword>
<dbReference type="Pfam" id="PF06296">
    <property type="entry name" value="RelE"/>
    <property type="match status" value="1"/>
</dbReference>
<accession>A0ABP8QJ02</accession>
<name>A0ABP8QJ02_9BACT</name>
<dbReference type="RefSeq" id="WP_208130004.1">
    <property type="nucleotide sequence ID" value="NZ_BAABGQ010000006.1"/>
</dbReference>
<dbReference type="Proteomes" id="UP001501243">
    <property type="component" value="Unassembled WGS sequence"/>
</dbReference>
<evidence type="ECO:0000313" key="2">
    <source>
        <dbReference type="Proteomes" id="UP001501243"/>
    </source>
</evidence>
<comment type="caution">
    <text evidence="1">The sequence shown here is derived from an EMBL/GenBank/DDBJ whole genome shotgun (WGS) entry which is preliminary data.</text>
</comment>
<gene>
    <name evidence="1" type="ORF">GCM10023172_26000</name>
</gene>
<evidence type="ECO:0000313" key="1">
    <source>
        <dbReference type="EMBL" id="GAA4502526.1"/>
    </source>
</evidence>
<dbReference type="PIRSF" id="PIRSF039032">
    <property type="entry name" value="HigB-2"/>
    <property type="match status" value="1"/>
</dbReference>
<sequence>MSRQIIPFVEFNRRAKRLVKKYRSLPVELRQLIASLEVTPRQGESLGAGLYKIRLASASKGSGKSGGFRVITYYVEQTDEGETIYLVTIYDKAEAASIAKEELLKLLQQELPAA</sequence>
<protein>
    <recommendedName>
        <fullName evidence="3">Addiction module toxin RelE</fullName>
    </recommendedName>
</protein>
<dbReference type="InterPro" id="IPR009387">
    <property type="entry name" value="HigB-2"/>
</dbReference>
<evidence type="ECO:0008006" key="3">
    <source>
        <dbReference type="Google" id="ProtNLM"/>
    </source>
</evidence>
<organism evidence="1 2">
    <name type="scientific">Hymenobacter ginsengisoli</name>
    <dbReference type="NCBI Taxonomy" id="1051626"/>
    <lineage>
        <taxon>Bacteria</taxon>
        <taxon>Pseudomonadati</taxon>
        <taxon>Bacteroidota</taxon>
        <taxon>Cytophagia</taxon>
        <taxon>Cytophagales</taxon>
        <taxon>Hymenobacteraceae</taxon>
        <taxon>Hymenobacter</taxon>
    </lineage>
</organism>
<dbReference type="EMBL" id="BAABGQ010000006">
    <property type="protein sequence ID" value="GAA4502526.1"/>
    <property type="molecule type" value="Genomic_DNA"/>
</dbReference>
<reference evidence="2" key="1">
    <citation type="journal article" date="2019" name="Int. J. Syst. Evol. Microbiol.">
        <title>The Global Catalogue of Microorganisms (GCM) 10K type strain sequencing project: providing services to taxonomists for standard genome sequencing and annotation.</title>
        <authorList>
            <consortium name="The Broad Institute Genomics Platform"/>
            <consortium name="The Broad Institute Genome Sequencing Center for Infectious Disease"/>
            <person name="Wu L."/>
            <person name="Ma J."/>
        </authorList>
    </citation>
    <scope>NUCLEOTIDE SEQUENCE [LARGE SCALE GENOMIC DNA]</scope>
    <source>
        <strain evidence="2">JCM 17841</strain>
    </source>
</reference>